<name>A0ABP0XUG8_9ROSI</name>
<organism evidence="1 2">
    <name type="scientific">Citrullus colocynthis</name>
    <name type="common">colocynth</name>
    <dbReference type="NCBI Taxonomy" id="252529"/>
    <lineage>
        <taxon>Eukaryota</taxon>
        <taxon>Viridiplantae</taxon>
        <taxon>Streptophyta</taxon>
        <taxon>Embryophyta</taxon>
        <taxon>Tracheophyta</taxon>
        <taxon>Spermatophyta</taxon>
        <taxon>Magnoliopsida</taxon>
        <taxon>eudicotyledons</taxon>
        <taxon>Gunneridae</taxon>
        <taxon>Pentapetalae</taxon>
        <taxon>rosids</taxon>
        <taxon>fabids</taxon>
        <taxon>Cucurbitales</taxon>
        <taxon>Cucurbitaceae</taxon>
        <taxon>Benincaseae</taxon>
        <taxon>Citrullus</taxon>
    </lineage>
</organism>
<proteinExistence type="predicted"/>
<dbReference type="EMBL" id="OZ021744">
    <property type="protein sequence ID" value="CAK9311806.1"/>
    <property type="molecule type" value="Genomic_DNA"/>
</dbReference>
<protein>
    <submittedName>
        <fullName evidence="1">Uncharacterized protein</fullName>
    </submittedName>
</protein>
<evidence type="ECO:0000313" key="1">
    <source>
        <dbReference type="EMBL" id="CAK9311806.1"/>
    </source>
</evidence>
<accession>A0ABP0XUG8</accession>
<dbReference type="Proteomes" id="UP001642487">
    <property type="component" value="Chromosome 10"/>
</dbReference>
<feature type="non-terminal residue" evidence="1">
    <location>
        <position position="1"/>
    </location>
</feature>
<sequence length="92" mass="9755">RLSLPCSCRPSPQIKPLHHSSAVFVGRSFSSTCESADIGSHCSCLSARGSHFIVVWESAVHLLVVSSSDLAAVNVVHRSAVGWIIVVHPSPP</sequence>
<gene>
    <name evidence="1" type="ORF">CITCOLO1_LOCUS3474</name>
</gene>
<keyword evidence="2" id="KW-1185">Reference proteome</keyword>
<reference evidence="1 2" key="1">
    <citation type="submission" date="2024-03" db="EMBL/GenBank/DDBJ databases">
        <authorList>
            <person name="Gkanogiannis A."/>
            <person name="Becerra Lopez-Lavalle L."/>
        </authorList>
    </citation>
    <scope>NUCLEOTIDE SEQUENCE [LARGE SCALE GENOMIC DNA]</scope>
</reference>
<evidence type="ECO:0000313" key="2">
    <source>
        <dbReference type="Proteomes" id="UP001642487"/>
    </source>
</evidence>